<comment type="caution">
    <text evidence="1">Lacks conserved residue(s) required for the propagation of feature annotation.</text>
</comment>
<dbReference type="InterPro" id="IPR001791">
    <property type="entry name" value="Laminin_G"/>
</dbReference>
<dbReference type="PANTHER" id="PTHR15036:SF56">
    <property type="entry name" value="KON-TIKI, ISOFORM B"/>
    <property type="match status" value="1"/>
</dbReference>
<dbReference type="InterPro" id="IPR013320">
    <property type="entry name" value="ConA-like_dom_sf"/>
</dbReference>
<dbReference type="SUPFAM" id="SSF49899">
    <property type="entry name" value="Concanavalin A-like lectins/glucanases"/>
    <property type="match status" value="1"/>
</dbReference>
<dbReference type="Gene3D" id="2.60.120.200">
    <property type="match status" value="1"/>
</dbReference>
<organism evidence="3 4">
    <name type="scientific">Stichopus japonicus</name>
    <name type="common">Sea cucumber</name>
    <dbReference type="NCBI Taxonomy" id="307972"/>
    <lineage>
        <taxon>Eukaryota</taxon>
        <taxon>Metazoa</taxon>
        <taxon>Echinodermata</taxon>
        <taxon>Eleutherozoa</taxon>
        <taxon>Echinozoa</taxon>
        <taxon>Holothuroidea</taxon>
        <taxon>Aspidochirotacea</taxon>
        <taxon>Aspidochirotida</taxon>
        <taxon>Stichopodidae</taxon>
        <taxon>Apostichopus</taxon>
    </lineage>
</organism>
<evidence type="ECO:0000259" key="2">
    <source>
        <dbReference type="PROSITE" id="PS50025"/>
    </source>
</evidence>
<evidence type="ECO:0000256" key="1">
    <source>
        <dbReference type="PROSITE-ProRule" id="PRU00122"/>
    </source>
</evidence>
<dbReference type="Proteomes" id="UP000230750">
    <property type="component" value="Unassembled WGS sequence"/>
</dbReference>
<evidence type="ECO:0000313" key="3">
    <source>
        <dbReference type="EMBL" id="PIK51831.1"/>
    </source>
</evidence>
<keyword evidence="4" id="KW-1185">Reference proteome</keyword>
<name>A0A2G8KV12_STIJA</name>
<protein>
    <submittedName>
        <fullName evidence="3">Putative laminin-like protein epi-1</fullName>
    </submittedName>
</protein>
<dbReference type="PROSITE" id="PS50025">
    <property type="entry name" value="LAM_G_DOMAIN"/>
    <property type="match status" value="1"/>
</dbReference>
<accession>A0A2G8KV12</accession>
<dbReference type="PANTHER" id="PTHR15036">
    <property type="entry name" value="PIKACHURIN-LIKE PROTEIN"/>
    <property type="match status" value="1"/>
</dbReference>
<dbReference type="EMBL" id="MRZV01000355">
    <property type="protein sequence ID" value="PIK51831.1"/>
    <property type="molecule type" value="Genomic_DNA"/>
</dbReference>
<evidence type="ECO:0000313" key="4">
    <source>
        <dbReference type="Proteomes" id="UP000230750"/>
    </source>
</evidence>
<dbReference type="OrthoDB" id="5836593at2759"/>
<dbReference type="SMART" id="SM00282">
    <property type="entry name" value="LamG"/>
    <property type="match status" value="1"/>
</dbReference>
<gene>
    <name evidence="3" type="ORF">BSL78_11292</name>
</gene>
<proteinExistence type="predicted"/>
<dbReference type="STRING" id="307972.A0A2G8KV12"/>
<comment type="caution">
    <text evidence="3">The sequence shown here is derived from an EMBL/GenBank/DDBJ whole genome shotgun (WGS) entry which is preliminary data.</text>
</comment>
<dbReference type="CDD" id="cd00110">
    <property type="entry name" value="LamG"/>
    <property type="match status" value="1"/>
</dbReference>
<dbReference type="Pfam" id="PF02210">
    <property type="entry name" value="Laminin_G_2"/>
    <property type="match status" value="1"/>
</dbReference>
<sequence length="329" mass="35754">MAFPPSGGVLPCHTLRIHQDRVPSPRRAVRVPLWRFGAIDPESYLAFMLEPFQADYFLLRRCCCTTVADQKTNPSECLRLCWTTAQTFLRMMTSSTSIGELNVLPRRNTTPDLCPAYIFVIIYLSVLSFFPLKTTVLRINRFIAILVDETGEYESNGQSTTSDLSQINVRTDLYVGGIPATVANSFISSSVNMTSFVALDIFDGGVRVVANYGTAQPTVVRATGLVGYGICDGKAHTVSLRITETSVQISIDGGTMDETTIAERQTTNIQGPMFIGGIQDDRKSELTTGIITASLQGCISSLILNGQGQDLTAGFSKSGVRRGCPLAIP</sequence>
<reference evidence="3 4" key="1">
    <citation type="journal article" date="2017" name="PLoS Biol.">
        <title>The sea cucumber genome provides insights into morphological evolution and visceral regeneration.</title>
        <authorList>
            <person name="Zhang X."/>
            <person name="Sun L."/>
            <person name="Yuan J."/>
            <person name="Sun Y."/>
            <person name="Gao Y."/>
            <person name="Zhang L."/>
            <person name="Li S."/>
            <person name="Dai H."/>
            <person name="Hamel J.F."/>
            <person name="Liu C."/>
            <person name="Yu Y."/>
            <person name="Liu S."/>
            <person name="Lin W."/>
            <person name="Guo K."/>
            <person name="Jin S."/>
            <person name="Xu P."/>
            <person name="Storey K.B."/>
            <person name="Huan P."/>
            <person name="Zhang T."/>
            <person name="Zhou Y."/>
            <person name="Zhang J."/>
            <person name="Lin C."/>
            <person name="Li X."/>
            <person name="Xing L."/>
            <person name="Huo D."/>
            <person name="Sun M."/>
            <person name="Wang L."/>
            <person name="Mercier A."/>
            <person name="Li F."/>
            <person name="Yang H."/>
            <person name="Xiang J."/>
        </authorList>
    </citation>
    <scope>NUCLEOTIDE SEQUENCE [LARGE SCALE GENOMIC DNA]</scope>
    <source>
        <strain evidence="3">Shaxun</strain>
        <tissue evidence="3">Muscle</tissue>
    </source>
</reference>
<dbReference type="AlphaFoldDB" id="A0A2G8KV12"/>
<dbReference type="InterPro" id="IPR050372">
    <property type="entry name" value="Neurexin-related_CASP"/>
</dbReference>
<feature type="domain" description="Laminin G" evidence="2">
    <location>
        <begin position="134"/>
        <end position="324"/>
    </location>
</feature>